<dbReference type="OrthoDB" id="5110209at2"/>
<keyword evidence="2" id="KW-1185">Reference proteome</keyword>
<evidence type="ECO:0000313" key="1">
    <source>
        <dbReference type="EMBL" id="TFD87243.1"/>
    </source>
</evidence>
<evidence type="ECO:0000313" key="2">
    <source>
        <dbReference type="Proteomes" id="UP000298468"/>
    </source>
</evidence>
<comment type="caution">
    <text evidence="1">The sequence shown here is derived from an EMBL/GenBank/DDBJ whole genome shotgun (WGS) entry which is preliminary data.</text>
</comment>
<sequence>MIVAAAAVILLLVVVLVVRGVSLAAAQGEYAAAAALFQSDQARAAQTVTDGETSLDEAIALLDASEGKVLTEQPRLELADAIDSATARLSAAAQELTAAQSAAATGSAAPALFELGAGVRENARALSAFDFGAAEGVHGVAGDLAAPVAAVTAAMAEWQAEQDRILRERYSNNVHATGWTPELDECIGSVDVTAYYQDVPTIAEHWSCGGKDFPDDAGTVITLTGVHAGTYRVDGIVAMLNADRNSTADLPRGYDLLYQTCQNGQSATMSFTALTKIA</sequence>
<protein>
    <submittedName>
        <fullName evidence="1">Uncharacterized protein</fullName>
    </submittedName>
</protein>
<dbReference type="Proteomes" id="UP000298468">
    <property type="component" value="Unassembled WGS sequence"/>
</dbReference>
<organism evidence="1 2">
    <name type="scientific">Cryobacterium lactosi</name>
    <dbReference type="NCBI Taxonomy" id="1259202"/>
    <lineage>
        <taxon>Bacteria</taxon>
        <taxon>Bacillati</taxon>
        <taxon>Actinomycetota</taxon>
        <taxon>Actinomycetes</taxon>
        <taxon>Micrococcales</taxon>
        <taxon>Microbacteriaceae</taxon>
        <taxon>Cryobacterium</taxon>
    </lineage>
</organism>
<proteinExistence type="predicted"/>
<accession>A0A4R9BM60</accession>
<dbReference type="AlphaFoldDB" id="A0A4R9BM60"/>
<name>A0A4R9BM60_9MICO</name>
<gene>
    <name evidence="1" type="ORF">E3T61_15575</name>
</gene>
<dbReference type="RefSeq" id="WP_134641725.1">
    <property type="nucleotide sequence ID" value="NZ_SOHM01000031.1"/>
</dbReference>
<dbReference type="EMBL" id="SOHM01000031">
    <property type="protein sequence ID" value="TFD87243.1"/>
    <property type="molecule type" value="Genomic_DNA"/>
</dbReference>
<reference evidence="1 2" key="1">
    <citation type="submission" date="2019-03" db="EMBL/GenBank/DDBJ databases">
        <title>Genomics of glacier-inhabiting Cryobacterium strains.</title>
        <authorList>
            <person name="Liu Q."/>
            <person name="Xin Y.-H."/>
        </authorList>
    </citation>
    <scope>NUCLEOTIDE SEQUENCE [LARGE SCALE GENOMIC DNA]</scope>
    <source>
        <strain evidence="1 2">Sr59</strain>
    </source>
</reference>